<proteinExistence type="predicted"/>
<keyword evidence="1" id="KW-0812">Transmembrane</keyword>
<comment type="caution">
    <text evidence="2">The sequence shown here is derived from an EMBL/GenBank/DDBJ whole genome shotgun (WGS) entry which is preliminary data.</text>
</comment>
<reference evidence="3" key="1">
    <citation type="journal article" date="2019" name="Int. J. Syst. Evol. Microbiol.">
        <title>The Global Catalogue of Microorganisms (GCM) 10K type strain sequencing project: providing services to taxonomists for standard genome sequencing and annotation.</title>
        <authorList>
            <consortium name="The Broad Institute Genomics Platform"/>
            <consortium name="The Broad Institute Genome Sequencing Center for Infectious Disease"/>
            <person name="Wu L."/>
            <person name="Ma J."/>
        </authorList>
    </citation>
    <scope>NUCLEOTIDE SEQUENCE [LARGE SCALE GENOMIC DNA]</scope>
    <source>
        <strain evidence="3">CGMCC 1.12286</strain>
    </source>
</reference>
<dbReference type="InterPro" id="IPR035167">
    <property type="entry name" value="DUF5316"/>
</dbReference>
<keyword evidence="3" id="KW-1185">Reference proteome</keyword>
<dbReference type="Proteomes" id="UP001597079">
    <property type="component" value="Unassembled WGS sequence"/>
</dbReference>
<feature type="transmembrane region" description="Helical" evidence="1">
    <location>
        <begin position="73"/>
        <end position="95"/>
    </location>
</feature>
<dbReference type="Pfam" id="PF17247">
    <property type="entry name" value="DUF5316"/>
    <property type="match status" value="1"/>
</dbReference>
<dbReference type="EMBL" id="JBHUCX010000013">
    <property type="protein sequence ID" value="MFD1673693.1"/>
    <property type="molecule type" value="Genomic_DNA"/>
</dbReference>
<sequence>MKSKIFISGLGVAIIGIILGLFIQTEKFIQDFSMFSAGIPLLISAILVGTFVSGDRTRANSYNEHSEDRNLRLTWALALLIFAIPSIMLFILTYLMPNFK</sequence>
<evidence type="ECO:0000313" key="3">
    <source>
        <dbReference type="Proteomes" id="UP001597079"/>
    </source>
</evidence>
<feature type="transmembrane region" description="Helical" evidence="1">
    <location>
        <begin position="35"/>
        <end position="53"/>
    </location>
</feature>
<accession>A0ABW4JCP5</accession>
<keyword evidence="1" id="KW-0472">Membrane</keyword>
<evidence type="ECO:0000313" key="2">
    <source>
        <dbReference type="EMBL" id="MFD1673693.1"/>
    </source>
</evidence>
<name>A0ABW4JCP5_9BACL</name>
<protein>
    <submittedName>
        <fullName evidence="2">DUF5316 family protein</fullName>
    </submittedName>
</protein>
<evidence type="ECO:0000256" key="1">
    <source>
        <dbReference type="SAM" id="Phobius"/>
    </source>
</evidence>
<gene>
    <name evidence="2" type="ORF">ACFSB2_03085</name>
</gene>
<feature type="transmembrane region" description="Helical" evidence="1">
    <location>
        <begin position="6"/>
        <end position="23"/>
    </location>
</feature>
<dbReference type="RefSeq" id="WP_377941179.1">
    <property type="nucleotide sequence ID" value="NZ_JBHUCX010000013.1"/>
</dbReference>
<organism evidence="2 3">
    <name type="scientific">Alicyclobacillus fodiniaquatilis</name>
    <dbReference type="NCBI Taxonomy" id="1661150"/>
    <lineage>
        <taxon>Bacteria</taxon>
        <taxon>Bacillati</taxon>
        <taxon>Bacillota</taxon>
        <taxon>Bacilli</taxon>
        <taxon>Bacillales</taxon>
        <taxon>Alicyclobacillaceae</taxon>
        <taxon>Alicyclobacillus</taxon>
    </lineage>
</organism>
<keyword evidence="1" id="KW-1133">Transmembrane helix</keyword>